<dbReference type="InterPro" id="IPR015815">
    <property type="entry name" value="HIBADH-related"/>
</dbReference>
<feature type="active site" evidence="3">
    <location>
        <position position="172"/>
    </location>
</feature>
<dbReference type="Pfam" id="PF14833">
    <property type="entry name" value="NAD_binding_11"/>
    <property type="match status" value="1"/>
</dbReference>
<dbReference type="Pfam" id="PF03446">
    <property type="entry name" value="NAD_binding_2"/>
    <property type="match status" value="1"/>
</dbReference>
<evidence type="ECO:0000256" key="3">
    <source>
        <dbReference type="PIRSR" id="PIRSR000103-1"/>
    </source>
</evidence>
<dbReference type="GO" id="GO:0008679">
    <property type="term" value="F:2-hydroxy-3-oxopropionate reductase activity"/>
    <property type="evidence" value="ECO:0007669"/>
    <property type="project" value="UniProtKB-EC"/>
</dbReference>
<dbReference type="InterPro" id="IPR008927">
    <property type="entry name" value="6-PGluconate_DH-like_C_sf"/>
</dbReference>
<proteinExistence type="predicted"/>
<organism evidence="6 7">
    <name type="scientific">Sphingobium jiangsuense</name>
    <dbReference type="NCBI Taxonomy" id="870476"/>
    <lineage>
        <taxon>Bacteria</taxon>
        <taxon>Pseudomonadati</taxon>
        <taxon>Pseudomonadota</taxon>
        <taxon>Alphaproteobacteria</taxon>
        <taxon>Sphingomonadales</taxon>
        <taxon>Sphingomonadaceae</taxon>
        <taxon>Sphingobium</taxon>
    </lineage>
</organism>
<gene>
    <name evidence="6" type="ORF">GGR43_001324</name>
</gene>
<dbReference type="RefSeq" id="WP_246343375.1">
    <property type="nucleotide sequence ID" value="NZ_JACIDT010000003.1"/>
</dbReference>
<dbReference type="AlphaFoldDB" id="A0A7W6BIE3"/>
<evidence type="ECO:0000313" key="7">
    <source>
        <dbReference type="Proteomes" id="UP000571950"/>
    </source>
</evidence>
<keyword evidence="7" id="KW-1185">Reference proteome</keyword>
<dbReference type="InterPro" id="IPR013328">
    <property type="entry name" value="6PGD_dom2"/>
</dbReference>
<feature type="domain" description="6-phosphogluconate dehydrogenase NADP-binding" evidence="4">
    <location>
        <begin position="3"/>
        <end position="163"/>
    </location>
</feature>
<name>A0A7W6BIE3_9SPHN</name>
<feature type="domain" description="3-hydroxyisobutyrate dehydrogenase-like NAD-binding" evidence="5">
    <location>
        <begin position="166"/>
        <end position="285"/>
    </location>
</feature>
<dbReference type="PIRSF" id="PIRSF000103">
    <property type="entry name" value="HIBADH"/>
    <property type="match status" value="1"/>
</dbReference>
<dbReference type="InterPro" id="IPR036291">
    <property type="entry name" value="NAD(P)-bd_dom_sf"/>
</dbReference>
<evidence type="ECO:0000259" key="5">
    <source>
        <dbReference type="Pfam" id="PF14833"/>
    </source>
</evidence>
<dbReference type="Proteomes" id="UP000571950">
    <property type="component" value="Unassembled WGS sequence"/>
</dbReference>
<dbReference type="GO" id="GO:0051287">
    <property type="term" value="F:NAD binding"/>
    <property type="evidence" value="ECO:0007669"/>
    <property type="project" value="InterPro"/>
</dbReference>
<keyword evidence="1 6" id="KW-0560">Oxidoreductase</keyword>
<evidence type="ECO:0000313" key="6">
    <source>
        <dbReference type="EMBL" id="MBB3925611.1"/>
    </source>
</evidence>
<dbReference type="EC" id="1.1.1.60" evidence="6"/>
<keyword evidence="2" id="KW-0520">NAD</keyword>
<dbReference type="Gene3D" id="1.10.1040.10">
    <property type="entry name" value="N-(1-d-carboxylethyl)-l-norvaline Dehydrogenase, domain 2"/>
    <property type="match status" value="1"/>
</dbReference>
<comment type="caution">
    <text evidence="6">The sequence shown here is derived from an EMBL/GenBank/DDBJ whole genome shotgun (WGS) entry which is preliminary data.</text>
</comment>
<sequence>MMRVAVIGVGVMGGAIAARLLDGGAQLALYDRDPGACAALAGRGATVVASAAEAAGRAEFVITSLNSAAIVEHAVFGPGGVAEAATPERLLVDMSSIDPAASAAMAERLRRETGMGWIDAPLSGGAPAAARGALTLMIGGAAGDVERAAPLLDRLAANRTHVGGNGAGQTVKLINQILCAGAFLTVAEAVRFAECHGVDATLVPAALAGGRADSRIMQEFMAKMARRDYSPTGRIDNMLKDLETVQAAAHARRVPMPLTSLVADLHRMLVAAGSGPADSAAYMRLFDPAAPEEEA</sequence>
<dbReference type="InterPro" id="IPR006115">
    <property type="entry name" value="6PGDH_NADP-bd"/>
</dbReference>
<dbReference type="InterPro" id="IPR029154">
    <property type="entry name" value="HIBADH-like_NADP-bd"/>
</dbReference>
<accession>A0A7W6BIE3</accession>
<evidence type="ECO:0000256" key="1">
    <source>
        <dbReference type="ARBA" id="ARBA00023002"/>
    </source>
</evidence>
<reference evidence="6 7" key="1">
    <citation type="submission" date="2020-08" db="EMBL/GenBank/DDBJ databases">
        <title>Genomic Encyclopedia of Type Strains, Phase IV (KMG-IV): sequencing the most valuable type-strain genomes for metagenomic binning, comparative biology and taxonomic classification.</title>
        <authorList>
            <person name="Goeker M."/>
        </authorList>
    </citation>
    <scope>NUCLEOTIDE SEQUENCE [LARGE SCALE GENOMIC DNA]</scope>
    <source>
        <strain evidence="6 7">DSM 26189</strain>
    </source>
</reference>
<dbReference type="GO" id="GO:0050661">
    <property type="term" value="F:NADP binding"/>
    <property type="evidence" value="ECO:0007669"/>
    <property type="project" value="InterPro"/>
</dbReference>
<dbReference type="PANTHER" id="PTHR43060">
    <property type="entry name" value="3-HYDROXYISOBUTYRATE DEHYDROGENASE-LIKE 1, MITOCHONDRIAL-RELATED"/>
    <property type="match status" value="1"/>
</dbReference>
<evidence type="ECO:0000256" key="2">
    <source>
        <dbReference type="ARBA" id="ARBA00023027"/>
    </source>
</evidence>
<dbReference type="SUPFAM" id="SSF48179">
    <property type="entry name" value="6-phosphogluconate dehydrogenase C-terminal domain-like"/>
    <property type="match status" value="1"/>
</dbReference>
<dbReference type="SUPFAM" id="SSF51735">
    <property type="entry name" value="NAD(P)-binding Rossmann-fold domains"/>
    <property type="match status" value="1"/>
</dbReference>
<evidence type="ECO:0000259" key="4">
    <source>
        <dbReference type="Pfam" id="PF03446"/>
    </source>
</evidence>
<dbReference type="PANTHER" id="PTHR43060:SF15">
    <property type="entry name" value="3-HYDROXYISOBUTYRATE DEHYDROGENASE-LIKE 1, MITOCHONDRIAL-RELATED"/>
    <property type="match status" value="1"/>
</dbReference>
<dbReference type="Gene3D" id="3.40.50.720">
    <property type="entry name" value="NAD(P)-binding Rossmann-like Domain"/>
    <property type="match status" value="1"/>
</dbReference>
<protein>
    <submittedName>
        <fullName evidence="6">2-hydroxy-3-oxopropionate reductase</fullName>
        <ecNumber evidence="6">1.1.1.60</ecNumber>
    </submittedName>
</protein>
<dbReference type="EMBL" id="JACIDT010000003">
    <property type="protein sequence ID" value="MBB3925611.1"/>
    <property type="molecule type" value="Genomic_DNA"/>
</dbReference>